<dbReference type="AlphaFoldDB" id="A0A1Y6BDP9"/>
<dbReference type="SUPFAM" id="SSF46689">
    <property type="entry name" value="Homeodomain-like"/>
    <property type="match status" value="1"/>
</dbReference>
<dbReference type="FunFam" id="3.40.50.300:FF:000006">
    <property type="entry name" value="DNA-binding transcriptional regulator NtrC"/>
    <property type="match status" value="1"/>
</dbReference>
<dbReference type="PROSITE" id="PS00676">
    <property type="entry name" value="SIGMA54_INTERACT_2"/>
    <property type="match status" value="1"/>
</dbReference>
<keyword evidence="4" id="KW-0902">Two-component regulatory system</keyword>
<gene>
    <name evidence="12" type="ORF">SAMN06296036_104110</name>
</gene>
<protein>
    <submittedName>
        <fullName evidence="12">Two component, sigma54 specific, transcriptional regulator, Fis family</fullName>
    </submittedName>
</protein>
<dbReference type="Gene3D" id="1.10.10.60">
    <property type="entry name" value="Homeodomain-like"/>
    <property type="match status" value="1"/>
</dbReference>
<sequence length="504" mass="56726">MPKNPEQEIFQDSKVLIVDDEEILAWSIETELKAHGADVHAANSLRTAIEAFNRVNPDVAICDLRLPDGNGMELLKKWRHEKPDMPVILITAHGAVESAIDALRLGAFDYLQKPFDMKSLIASVKRASELSMLRQKVNRLTGFERPRDPFKIIGKSPAMMKVKEQLRRIANSKANTVLITGESGSGKELAARAVHDWSDRAAAPFVEINCASIPENLLESELFGYEKGAFTDARDRKLGLFEMAQNGTIFLDEIGEMPMKLQTKLLRALEYRRFKRLGGTKDIVFNARIVCATNRDLLDEIHEKQFRADLYYRLSALPVEIPPLRDRLEDVDDLVDFFVDKISKDLEIKSPEVGHAVKSMLKNHSWPGNIRELKNVLERALVFHSPDHLEVDHITLDTPRSQKPKPEPQVSQVPPTSHNGHGLHSTHSNGGSYYGDSNQSVAMSLSDETFHLPESGLNLEGLEKSLLIQALDKARNNQTKAAALLGISRHTFRYRLEKYGILNH</sequence>
<dbReference type="InterPro" id="IPR025944">
    <property type="entry name" value="Sigma_54_int_dom_CS"/>
</dbReference>
<dbReference type="Gene3D" id="1.10.8.60">
    <property type="match status" value="1"/>
</dbReference>
<dbReference type="InterPro" id="IPR002078">
    <property type="entry name" value="Sigma_54_int"/>
</dbReference>
<dbReference type="InterPro" id="IPR009057">
    <property type="entry name" value="Homeodomain-like_sf"/>
</dbReference>
<feature type="region of interest" description="Disordered" evidence="9">
    <location>
        <begin position="397"/>
        <end position="438"/>
    </location>
</feature>
<dbReference type="Gene3D" id="3.40.50.300">
    <property type="entry name" value="P-loop containing nucleotide triphosphate hydrolases"/>
    <property type="match status" value="1"/>
</dbReference>
<dbReference type="PROSITE" id="PS50045">
    <property type="entry name" value="SIGMA54_INTERACT_4"/>
    <property type="match status" value="1"/>
</dbReference>
<dbReference type="SUPFAM" id="SSF52540">
    <property type="entry name" value="P-loop containing nucleoside triphosphate hydrolases"/>
    <property type="match status" value="1"/>
</dbReference>
<dbReference type="Pfam" id="PF02954">
    <property type="entry name" value="HTH_8"/>
    <property type="match status" value="1"/>
</dbReference>
<keyword evidence="5" id="KW-0805">Transcription regulation</keyword>
<dbReference type="GO" id="GO:0000160">
    <property type="term" value="P:phosphorelay signal transduction system"/>
    <property type="evidence" value="ECO:0007669"/>
    <property type="project" value="UniProtKB-KW"/>
</dbReference>
<dbReference type="PANTHER" id="PTHR32071:SF113">
    <property type="entry name" value="ALGINATE BIOSYNTHESIS TRANSCRIPTIONAL REGULATORY PROTEIN ALGB"/>
    <property type="match status" value="1"/>
</dbReference>
<feature type="compositionally biased region" description="Polar residues" evidence="9">
    <location>
        <begin position="409"/>
        <end position="438"/>
    </location>
</feature>
<dbReference type="InterPro" id="IPR001789">
    <property type="entry name" value="Sig_transdc_resp-reg_receiver"/>
</dbReference>
<accession>A0A1Y6BDP9</accession>
<reference evidence="13" key="1">
    <citation type="submission" date="2017-04" db="EMBL/GenBank/DDBJ databases">
        <authorList>
            <person name="Varghese N."/>
            <person name="Submissions S."/>
        </authorList>
    </citation>
    <scope>NUCLEOTIDE SEQUENCE [LARGE SCALE GENOMIC DNA]</scope>
    <source>
        <strain evidence="13">RKEM611</strain>
    </source>
</reference>
<proteinExistence type="predicted"/>
<dbReference type="GO" id="GO:0043565">
    <property type="term" value="F:sequence-specific DNA binding"/>
    <property type="evidence" value="ECO:0007669"/>
    <property type="project" value="InterPro"/>
</dbReference>
<dbReference type="InterPro" id="IPR025943">
    <property type="entry name" value="Sigma_54_int_dom_ATP-bd_2"/>
</dbReference>
<dbReference type="Pfam" id="PF00072">
    <property type="entry name" value="Response_reg"/>
    <property type="match status" value="1"/>
</dbReference>
<evidence type="ECO:0000256" key="1">
    <source>
        <dbReference type="ARBA" id="ARBA00022553"/>
    </source>
</evidence>
<keyword evidence="13" id="KW-1185">Reference proteome</keyword>
<name>A0A1Y6BDP9_9BACT</name>
<dbReference type="PROSITE" id="PS50110">
    <property type="entry name" value="RESPONSE_REGULATORY"/>
    <property type="match status" value="1"/>
</dbReference>
<dbReference type="PANTHER" id="PTHR32071">
    <property type="entry name" value="TRANSCRIPTIONAL REGULATORY PROTEIN"/>
    <property type="match status" value="1"/>
</dbReference>
<dbReference type="GO" id="GO:0005524">
    <property type="term" value="F:ATP binding"/>
    <property type="evidence" value="ECO:0007669"/>
    <property type="project" value="UniProtKB-KW"/>
</dbReference>
<dbReference type="CDD" id="cd00009">
    <property type="entry name" value="AAA"/>
    <property type="match status" value="1"/>
</dbReference>
<dbReference type="Gene3D" id="3.40.50.2300">
    <property type="match status" value="1"/>
</dbReference>
<dbReference type="InterPro" id="IPR002197">
    <property type="entry name" value="HTH_Fis"/>
</dbReference>
<evidence type="ECO:0000313" key="12">
    <source>
        <dbReference type="EMBL" id="SMF06065.1"/>
    </source>
</evidence>
<organism evidence="12 13">
    <name type="scientific">Pseudobacteriovorax antillogorgiicola</name>
    <dbReference type="NCBI Taxonomy" id="1513793"/>
    <lineage>
        <taxon>Bacteria</taxon>
        <taxon>Pseudomonadati</taxon>
        <taxon>Bdellovibrionota</taxon>
        <taxon>Oligoflexia</taxon>
        <taxon>Oligoflexales</taxon>
        <taxon>Pseudobacteriovoracaceae</taxon>
        <taxon>Pseudobacteriovorax</taxon>
    </lineage>
</organism>
<dbReference type="STRING" id="1513793.SAMN06296036_104110"/>
<evidence type="ECO:0000256" key="8">
    <source>
        <dbReference type="PROSITE-ProRule" id="PRU00169"/>
    </source>
</evidence>
<dbReference type="EMBL" id="FWZT01000004">
    <property type="protein sequence ID" value="SMF06065.1"/>
    <property type="molecule type" value="Genomic_DNA"/>
</dbReference>
<evidence type="ECO:0000256" key="7">
    <source>
        <dbReference type="ARBA" id="ARBA00023163"/>
    </source>
</evidence>
<dbReference type="InterPro" id="IPR027417">
    <property type="entry name" value="P-loop_NTPase"/>
</dbReference>
<dbReference type="SUPFAM" id="SSF52172">
    <property type="entry name" value="CheY-like"/>
    <property type="match status" value="1"/>
</dbReference>
<dbReference type="PROSITE" id="PS00688">
    <property type="entry name" value="SIGMA54_INTERACT_3"/>
    <property type="match status" value="1"/>
</dbReference>
<evidence type="ECO:0000259" key="11">
    <source>
        <dbReference type="PROSITE" id="PS50110"/>
    </source>
</evidence>
<evidence type="ECO:0000313" key="13">
    <source>
        <dbReference type="Proteomes" id="UP000192907"/>
    </source>
</evidence>
<dbReference type="RefSeq" id="WP_159455198.1">
    <property type="nucleotide sequence ID" value="NZ_FWZT01000004.1"/>
</dbReference>
<dbReference type="Pfam" id="PF25601">
    <property type="entry name" value="AAA_lid_14"/>
    <property type="match status" value="1"/>
</dbReference>
<feature type="modified residue" description="4-aspartylphosphate" evidence="8">
    <location>
        <position position="63"/>
    </location>
</feature>
<dbReference type="Proteomes" id="UP000192907">
    <property type="component" value="Unassembled WGS sequence"/>
</dbReference>
<keyword evidence="3" id="KW-0067">ATP-binding</keyword>
<feature type="domain" description="Sigma-54 factor interaction" evidence="10">
    <location>
        <begin position="152"/>
        <end position="382"/>
    </location>
</feature>
<evidence type="ECO:0000256" key="3">
    <source>
        <dbReference type="ARBA" id="ARBA00022840"/>
    </source>
</evidence>
<evidence type="ECO:0000259" key="10">
    <source>
        <dbReference type="PROSITE" id="PS50045"/>
    </source>
</evidence>
<dbReference type="SMART" id="SM00382">
    <property type="entry name" value="AAA"/>
    <property type="match status" value="1"/>
</dbReference>
<dbReference type="InterPro" id="IPR003593">
    <property type="entry name" value="AAA+_ATPase"/>
</dbReference>
<evidence type="ECO:0000256" key="6">
    <source>
        <dbReference type="ARBA" id="ARBA00023125"/>
    </source>
</evidence>
<evidence type="ECO:0000256" key="5">
    <source>
        <dbReference type="ARBA" id="ARBA00023015"/>
    </source>
</evidence>
<evidence type="ECO:0000256" key="4">
    <source>
        <dbReference type="ARBA" id="ARBA00023012"/>
    </source>
</evidence>
<dbReference type="FunFam" id="3.40.50.2300:FF:000018">
    <property type="entry name" value="DNA-binding transcriptional regulator NtrC"/>
    <property type="match status" value="1"/>
</dbReference>
<dbReference type="InterPro" id="IPR011006">
    <property type="entry name" value="CheY-like_superfamily"/>
</dbReference>
<dbReference type="GO" id="GO:0006355">
    <property type="term" value="P:regulation of DNA-templated transcription"/>
    <property type="evidence" value="ECO:0007669"/>
    <property type="project" value="InterPro"/>
</dbReference>
<evidence type="ECO:0000256" key="2">
    <source>
        <dbReference type="ARBA" id="ARBA00022741"/>
    </source>
</evidence>
<feature type="domain" description="Response regulatory" evidence="11">
    <location>
        <begin position="14"/>
        <end position="128"/>
    </location>
</feature>
<dbReference type="PRINTS" id="PR01590">
    <property type="entry name" value="HTHFIS"/>
</dbReference>
<keyword evidence="7" id="KW-0804">Transcription</keyword>
<dbReference type="SMART" id="SM00448">
    <property type="entry name" value="REC"/>
    <property type="match status" value="1"/>
</dbReference>
<dbReference type="Pfam" id="PF00158">
    <property type="entry name" value="Sigma54_activat"/>
    <property type="match status" value="1"/>
</dbReference>
<keyword evidence="1 8" id="KW-0597">Phosphoprotein</keyword>
<evidence type="ECO:0000256" key="9">
    <source>
        <dbReference type="SAM" id="MobiDB-lite"/>
    </source>
</evidence>
<keyword evidence="6" id="KW-0238">DNA-binding</keyword>
<dbReference type="InterPro" id="IPR058031">
    <property type="entry name" value="AAA_lid_NorR"/>
</dbReference>
<keyword evidence="2" id="KW-0547">Nucleotide-binding</keyword>